<dbReference type="InterPro" id="IPR029016">
    <property type="entry name" value="GAF-like_dom_sf"/>
</dbReference>
<evidence type="ECO:0000313" key="3">
    <source>
        <dbReference type="EMBL" id="CAI2360367.1"/>
    </source>
</evidence>
<dbReference type="EMBL" id="CAMPGE010001571">
    <property type="protein sequence ID" value="CAI2360367.1"/>
    <property type="molecule type" value="Genomic_DNA"/>
</dbReference>
<keyword evidence="1" id="KW-0175">Coiled coil</keyword>
<organism evidence="3 4">
    <name type="scientific">Euplotes crassus</name>
    <dbReference type="NCBI Taxonomy" id="5936"/>
    <lineage>
        <taxon>Eukaryota</taxon>
        <taxon>Sar</taxon>
        <taxon>Alveolata</taxon>
        <taxon>Ciliophora</taxon>
        <taxon>Intramacronucleata</taxon>
        <taxon>Spirotrichea</taxon>
        <taxon>Hypotrichia</taxon>
        <taxon>Euplotida</taxon>
        <taxon>Euplotidae</taxon>
        <taxon>Moneuplotes</taxon>
    </lineage>
</organism>
<comment type="caution">
    <text evidence="3">The sequence shown here is derived from an EMBL/GenBank/DDBJ whole genome shotgun (WGS) entry which is preliminary data.</text>
</comment>
<dbReference type="AlphaFoldDB" id="A0AAD1U4J1"/>
<dbReference type="Gene3D" id="3.30.450.40">
    <property type="match status" value="2"/>
</dbReference>
<keyword evidence="4" id="KW-1185">Reference proteome</keyword>
<dbReference type="SUPFAM" id="SSF55781">
    <property type="entry name" value="GAF domain-like"/>
    <property type="match status" value="2"/>
</dbReference>
<protein>
    <recommendedName>
        <fullName evidence="5">GAF domain-containing protein</fullName>
    </recommendedName>
</protein>
<feature type="region of interest" description="Disordered" evidence="2">
    <location>
        <begin position="1"/>
        <end position="32"/>
    </location>
</feature>
<sequence length="634" mass="72829">MRSRSSKKSSPPKTYQKSQKKENRSLGPKLPLISPSFIKNHILGKQSSLRVQEFKEKLDLQKPKIIFLKKTVKAQKRLIEYLQDQNQSLTLENQHLKLQIKQSKSKLDVLSRKPLNKEKKEEKYEITLDKNKFSSIQSESCDEFCNSPTLKDDSSKNIKNKKEKRRSHFKIFKPKDPSNKRSYNRFLSKKMTDQINFEVEGKEAFNNILEIQKNSNFKRRVSIQPISDFKFKNSLASNLTDEFSKPMSALPQEVADKDKKVKVFFQKCSESVTSVRSILEIIVELTKCKSKENFIKILTIEAPKVLNCDHMFYAFTGIGQVADPDSSISCDDSTTTTEVQFRILRHNRSSISFPITEAELFRKASRDNQIIMINRRTDKNLKIKPVEELVGEELRNIIVSPIEGETTGVLVSINKRGRKTFDQNDLALQKYLTSATGNLLNRLREEESRILSENSFRSIINLTKDLSKFHELDEFTLELKKRAQELFKVDTAKILICDKTSADLVEFVKEDNLIRRLQHNSSGSLAKEVIKTATHKFLIKRVAGCAYNETVDLATELPIICLPILNPLIELHSEYLPTKPIEGVPNKVVLGVLQIINPRAITMEYNLILKRAELEILSQFLEHASYSLTSILSN</sequence>
<evidence type="ECO:0000256" key="2">
    <source>
        <dbReference type="SAM" id="MobiDB-lite"/>
    </source>
</evidence>
<evidence type="ECO:0000256" key="1">
    <source>
        <dbReference type="SAM" id="Coils"/>
    </source>
</evidence>
<reference evidence="3" key="1">
    <citation type="submission" date="2023-07" db="EMBL/GenBank/DDBJ databases">
        <authorList>
            <consortium name="AG Swart"/>
            <person name="Singh M."/>
            <person name="Singh A."/>
            <person name="Seah K."/>
            <person name="Emmerich C."/>
        </authorList>
    </citation>
    <scope>NUCLEOTIDE SEQUENCE</scope>
    <source>
        <strain evidence="3">DP1</strain>
    </source>
</reference>
<feature type="compositionally biased region" description="Low complexity" evidence="2">
    <location>
        <begin position="8"/>
        <end position="17"/>
    </location>
</feature>
<evidence type="ECO:0000313" key="4">
    <source>
        <dbReference type="Proteomes" id="UP001295684"/>
    </source>
</evidence>
<gene>
    <name evidence="3" type="ORF">ECRASSUSDP1_LOCUS1668</name>
</gene>
<evidence type="ECO:0008006" key="5">
    <source>
        <dbReference type="Google" id="ProtNLM"/>
    </source>
</evidence>
<proteinExistence type="predicted"/>
<accession>A0AAD1U4J1</accession>
<name>A0AAD1U4J1_EUPCR</name>
<feature type="coiled-coil region" evidence="1">
    <location>
        <begin position="72"/>
        <end position="113"/>
    </location>
</feature>
<dbReference type="Proteomes" id="UP001295684">
    <property type="component" value="Unassembled WGS sequence"/>
</dbReference>